<protein>
    <submittedName>
        <fullName evidence="1">Uncharacterized protein</fullName>
    </submittedName>
</protein>
<dbReference type="Gene3D" id="1.10.490.10">
    <property type="entry name" value="Globins"/>
    <property type="match status" value="1"/>
</dbReference>
<dbReference type="Proteomes" id="UP001162087">
    <property type="component" value="Chromosome 14"/>
</dbReference>
<reference evidence="1" key="1">
    <citation type="submission" date="2022-10" db="EMBL/GenBank/DDBJ databases">
        <authorList>
            <person name="Byrne P K."/>
        </authorList>
    </citation>
    <scope>NUCLEOTIDE SEQUENCE</scope>
    <source>
        <strain evidence="1">IFO1802</strain>
    </source>
</reference>
<dbReference type="CDD" id="cd01040">
    <property type="entry name" value="Mb-like"/>
    <property type="match status" value="1"/>
</dbReference>
<accession>A0AA35NL96</accession>
<dbReference type="PANTHER" id="PTHR43396">
    <property type="entry name" value="FLAVOHEMOPROTEIN"/>
    <property type="match status" value="1"/>
</dbReference>
<dbReference type="PANTHER" id="PTHR43396:SF6">
    <property type="entry name" value="ABL201WP"/>
    <property type="match status" value="1"/>
</dbReference>
<dbReference type="InterPro" id="IPR012292">
    <property type="entry name" value="Globin/Proto"/>
</dbReference>
<dbReference type="GO" id="GO:0071949">
    <property type="term" value="F:FAD binding"/>
    <property type="evidence" value="ECO:0007669"/>
    <property type="project" value="TreeGrafter"/>
</dbReference>
<keyword evidence="2" id="KW-1185">Reference proteome</keyword>
<dbReference type="InterPro" id="IPR000971">
    <property type="entry name" value="Globin"/>
</dbReference>
<dbReference type="EMBL" id="OX365909">
    <property type="protein sequence ID" value="CAI4049504.1"/>
    <property type="molecule type" value="Genomic_DNA"/>
</dbReference>
<dbReference type="InterPro" id="IPR009050">
    <property type="entry name" value="Globin-like_sf"/>
</dbReference>
<gene>
    <name evidence="1" type="primary">SKDI14G0960</name>
    <name evidence="1" type="ORF">SKDI_14G0960</name>
</gene>
<name>A0AA35NL96_SACK1</name>
<evidence type="ECO:0000313" key="1">
    <source>
        <dbReference type="EMBL" id="CAI4049504.1"/>
    </source>
</evidence>
<dbReference type="InterPro" id="IPR044399">
    <property type="entry name" value="Mb-like_M"/>
</dbReference>
<dbReference type="GO" id="GO:0046210">
    <property type="term" value="P:nitric oxide catabolic process"/>
    <property type="evidence" value="ECO:0007669"/>
    <property type="project" value="TreeGrafter"/>
</dbReference>
<dbReference type="GO" id="GO:0019825">
    <property type="term" value="F:oxygen binding"/>
    <property type="evidence" value="ECO:0007669"/>
    <property type="project" value="InterPro"/>
</dbReference>
<evidence type="ECO:0000313" key="2">
    <source>
        <dbReference type="Proteomes" id="UP001162087"/>
    </source>
</evidence>
<proteinExistence type="predicted"/>
<dbReference type="GO" id="GO:0008941">
    <property type="term" value="F:nitric oxide dioxygenase NAD(P)H activity"/>
    <property type="evidence" value="ECO:0007669"/>
    <property type="project" value="TreeGrafter"/>
</dbReference>
<dbReference type="SUPFAM" id="SSF46458">
    <property type="entry name" value="Globin-like"/>
    <property type="match status" value="1"/>
</dbReference>
<sequence>MVDNREFYSQLVFSKDMPSGNVPCTEVMMYNVSLPHRNSSSAGHIDSLRTKGRASSHDHSMRSEMSSKNSASDFTPKSISQSEDNVYQMREEGDGSPSMKRSDFKINQRDLLLLRMSWDILLKEYLTPEELKLFQRILYSNKNITSTERPYLNNAFDGMITKTLDPTLRSHKNKKKDNNNNNNNNSKVDTALFCSQFYDNLIVMDPLLEEYFPSLRHQAVSFCKVLNSAIENLEDVHILDDYIVKLGKRHSRILGIKTIGFEVMGKAFMTTLQDRFGSFFTLELKNLWGKLYSYLANCMITAGKDPMKISQPGALNRENSLFLNSSVPKLATADITTSNKPQLVKTKNATTPNNITQVLTSKPLLEIPLENSSTRTNSDRESTATSPNGPRSMKPSIGSSTVVESSSKKNNYEEKIHLLQRTAHQKNCSIM</sequence>
<dbReference type="OrthoDB" id="436496at2759"/>
<organism evidence="1 2">
    <name type="scientific">Saccharomyces kudriavzevii (strain ATCC MYA-4449 / AS 2.2408 / CBS 8840 / NBRC 1802 / NCYC 2889)</name>
    <name type="common">Yeast</name>
    <dbReference type="NCBI Taxonomy" id="226230"/>
    <lineage>
        <taxon>Eukaryota</taxon>
        <taxon>Fungi</taxon>
        <taxon>Dikarya</taxon>
        <taxon>Ascomycota</taxon>
        <taxon>Saccharomycotina</taxon>
        <taxon>Saccharomycetes</taxon>
        <taxon>Saccharomycetales</taxon>
        <taxon>Saccharomycetaceae</taxon>
        <taxon>Saccharomyces</taxon>
    </lineage>
</organism>
<dbReference type="GO" id="GO:0071500">
    <property type="term" value="P:cellular response to nitrosative stress"/>
    <property type="evidence" value="ECO:0007669"/>
    <property type="project" value="TreeGrafter"/>
</dbReference>
<dbReference type="PROSITE" id="PS01033">
    <property type="entry name" value="GLOBIN"/>
    <property type="match status" value="1"/>
</dbReference>
<dbReference type="GO" id="GO:0020037">
    <property type="term" value="F:heme binding"/>
    <property type="evidence" value="ECO:0007669"/>
    <property type="project" value="InterPro"/>
</dbReference>
<dbReference type="Pfam" id="PF00042">
    <property type="entry name" value="Globin"/>
    <property type="match status" value="1"/>
</dbReference>